<protein>
    <submittedName>
        <fullName evidence="2">Uncharacterized protein</fullName>
    </submittedName>
</protein>
<evidence type="ECO:0000313" key="3">
    <source>
        <dbReference type="Proteomes" id="UP000822688"/>
    </source>
</evidence>
<sequence>MAVSTLLAFMGSASAHMYNGSGDGELNILISDNHENAEGIYQCQNGEDFRSEINRVMKILLHNLSQNLEVKDSIASRPAGTQDVGEDIEFSRFSDQSELRDLLPVLTCHDEGDGGHRCPYFPCPYCHRSRSIFVPESKVALITCQEDEVDHQVTALVNGSNLANDMDILFNRSVNDEMFPVTLTWDDEGDGGHRCPYFPCPYCHRSRSIFVPRTDYKVTGSPNVDQESNLDTTSHTHMDYYPMSRIDDQNSVPVLTCPDKGHTCPYFPCPICHRTR</sequence>
<name>A0A8T0H0I3_CERPU</name>
<accession>A0A8T0H0I3</accession>
<evidence type="ECO:0000313" key="2">
    <source>
        <dbReference type="EMBL" id="KAG0564317.1"/>
    </source>
</evidence>
<reference evidence="2" key="1">
    <citation type="submission" date="2020-06" db="EMBL/GenBank/DDBJ databases">
        <title>WGS assembly of Ceratodon purpureus strain R40.</title>
        <authorList>
            <person name="Carey S.B."/>
            <person name="Jenkins J."/>
            <person name="Shu S."/>
            <person name="Lovell J.T."/>
            <person name="Sreedasyam A."/>
            <person name="Maumus F."/>
            <person name="Tiley G.P."/>
            <person name="Fernandez-Pozo N."/>
            <person name="Barry K."/>
            <person name="Chen C."/>
            <person name="Wang M."/>
            <person name="Lipzen A."/>
            <person name="Daum C."/>
            <person name="Saski C.A."/>
            <person name="Payton A.C."/>
            <person name="Mcbreen J.C."/>
            <person name="Conrad R.E."/>
            <person name="Kollar L.M."/>
            <person name="Olsson S."/>
            <person name="Huttunen S."/>
            <person name="Landis J.B."/>
            <person name="Wickett N.J."/>
            <person name="Johnson M.G."/>
            <person name="Rensing S.A."/>
            <person name="Grimwood J."/>
            <person name="Schmutz J."/>
            <person name="Mcdaniel S.F."/>
        </authorList>
    </citation>
    <scope>NUCLEOTIDE SEQUENCE</scope>
    <source>
        <strain evidence="2">R40</strain>
    </source>
</reference>
<dbReference type="Proteomes" id="UP000822688">
    <property type="component" value="Chromosome 8"/>
</dbReference>
<comment type="caution">
    <text evidence="2">The sequence shown here is derived from an EMBL/GenBank/DDBJ whole genome shotgun (WGS) entry which is preliminary data.</text>
</comment>
<keyword evidence="3" id="KW-1185">Reference proteome</keyword>
<evidence type="ECO:0000256" key="1">
    <source>
        <dbReference type="SAM" id="SignalP"/>
    </source>
</evidence>
<dbReference type="EMBL" id="CM026429">
    <property type="protein sequence ID" value="KAG0564317.1"/>
    <property type="molecule type" value="Genomic_DNA"/>
</dbReference>
<feature type="signal peptide" evidence="1">
    <location>
        <begin position="1"/>
        <end position="15"/>
    </location>
</feature>
<proteinExistence type="predicted"/>
<organism evidence="2 3">
    <name type="scientific">Ceratodon purpureus</name>
    <name type="common">Fire moss</name>
    <name type="synonym">Dicranum purpureum</name>
    <dbReference type="NCBI Taxonomy" id="3225"/>
    <lineage>
        <taxon>Eukaryota</taxon>
        <taxon>Viridiplantae</taxon>
        <taxon>Streptophyta</taxon>
        <taxon>Embryophyta</taxon>
        <taxon>Bryophyta</taxon>
        <taxon>Bryophytina</taxon>
        <taxon>Bryopsida</taxon>
        <taxon>Dicranidae</taxon>
        <taxon>Pseudoditrichales</taxon>
        <taxon>Ditrichaceae</taxon>
        <taxon>Ceratodon</taxon>
    </lineage>
</organism>
<dbReference type="AlphaFoldDB" id="A0A8T0H0I3"/>
<feature type="chain" id="PRO_5035949223" evidence="1">
    <location>
        <begin position="16"/>
        <end position="276"/>
    </location>
</feature>
<gene>
    <name evidence="2" type="ORF">KC19_8G101200</name>
</gene>
<keyword evidence="1" id="KW-0732">Signal</keyword>